<sequence length="257" mass="27602">MRSYAKNYRDTFTMAGRCLLLSGRNPDTILTSIMLPAMMMVLFVCLFGKVIRIEGISYVNYIVPGILLQCIGQCSATTAVSVNRDITGKMAERFCILPLKKGAILTGYVLEAFVRGMITSGIVLLAAALMGFRPSSDLSDWGIVFLLISGSILTLSWLAVITGLTASSAEGASSLSAVAIILPYLSSGFVPAEVLPPVVRTFAEYQPMTVMIDTMRNAFLGNKADLSDIALAACWCLGLCAVFSLTAGHLFKRKMAL</sequence>
<comment type="caution">
    <text evidence="5">Lacks conserved residue(s) required for the propagation of feature annotation.</text>
</comment>
<protein>
    <recommendedName>
        <fullName evidence="5">Transport permease protein</fullName>
    </recommendedName>
</protein>
<feature type="transmembrane region" description="Helical" evidence="5">
    <location>
        <begin position="29"/>
        <end position="48"/>
    </location>
</feature>
<feature type="domain" description="ABC transmembrane type-2" evidence="6">
    <location>
        <begin position="27"/>
        <end position="254"/>
    </location>
</feature>
<gene>
    <name evidence="7" type="ORF">ABID24_003563</name>
</gene>
<evidence type="ECO:0000259" key="6">
    <source>
        <dbReference type="PROSITE" id="PS51012"/>
    </source>
</evidence>
<keyword evidence="5" id="KW-0813">Transport</keyword>
<keyword evidence="8" id="KW-1185">Reference proteome</keyword>
<dbReference type="Proteomes" id="UP001549106">
    <property type="component" value="Unassembled WGS sequence"/>
</dbReference>
<dbReference type="InterPro" id="IPR047817">
    <property type="entry name" value="ABC2_TM_bact-type"/>
</dbReference>
<keyword evidence="4 5" id="KW-0472">Membrane</keyword>
<organism evidence="7 8">
    <name type="scientific">Blautia caecimuris</name>
    <dbReference type="NCBI Taxonomy" id="1796615"/>
    <lineage>
        <taxon>Bacteria</taxon>
        <taxon>Bacillati</taxon>
        <taxon>Bacillota</taxon>
        <taxon>Clostridia</taxon>
        <taxon>Lachnospirales</taxon>
        <taxon>Lachnospiraceae</taxon>
        <taxon>Blautia</taxon>
    </lineage>
</organism>
<dbReference type="PANTHER" id="PTHR43229:SF2">
    <property type="entry name" value="NODULATION PROTEIN J"/>
    <property type="match status" value="1"/>
</dbReference>
<accession>A0ABV2MA70</accession>
<evidence type="ECO:0000313" key="8">
    <source>
        <dbReference type="Proteomes" id="UP001549106"/>
    </source>
</evidence>
<dbReference type="InterPro" id="IPR013525">
    <property type="entry name" value="ABC2_TM"/>
</dbReference>
<feature type="transmembrane region" description="Helical" evidence="5">
    <location>
        <begin position="141"/>
        <end position="160"/>
    </location>
</feature>
<reference evidence="7 8" key="1">
    <citation type="submission" date="2024-06" db="EMBL/GenBank/DDBJ databases">
        <title>Genomic Encyclopedia of Type Strains, Phase IV (KMG-IV): sequencing the most valuable type-strain genomes for metagenomic binning, comparative biology and taxonomic classification.</title>
        <authorList>
            <person name="Goeker M."/>
        </authorList>
    </citation>
    <scope>NUCLEOTIDE SEQUENCE [LARGE SCALE GENOMIC DNA]</scope>
    <source>
        <strain evidence="7 8">DSM 29492</strain>
    </source>
</reference>
<dbReference type="InterPro" id="IPR000412">
    <property type="entry name" value="ABC_2_transport"/>
</dbReference>
<dbReference type="PANTHER" id="PTHR43229">
    <property type="entry name" value="NODULATION PROTEIN J"/>
    <property type="match status" value="1"/>
</dbReference>
<dbReference type="EMBL" id="JBEPMJ010000044">
    <property type="protein sequence ID" value="MET3752293.1"/>
    <property type="molecule type" value="Genomic_DNA"/>
</dbReference>
<feature type="transmembrane region" description="Helical" evidence="5">
    <location>
        <begin position="108"/>
        <end position="129"/>
    </location>
</feature>
<evidence type="ECO:0000256" key="4">
    <source>
        <dbReference type="ARBA" id="ARBA00023136"/>
    </source>
</evidence>
<feature type="transmembrane region" description="Helical" evidence="5">
    <location>
        <begin position="229"/>
        <end position="251"/>
    </location>
</feature>
<feature type="transmembrane region" description="Helical" evidence="5">
    <location>
        <begin position="172"/>
        <end position="192"/>
    </location>
</feature>
<comment type="similarity">
    <text evidence="5">Belongs to the ABC-2 integral membrane protein family.</text>
</comment>
<comment type="caution">
    <text evidence="7">The sequence shown here is derived from an EMBL/GenBank/DDBJ whole genome shotgun (WGS) entry which is preliminary data.</text>
</comment>
<name>A0ABV2MA70_9FIRM</name>
<evidence type="ECO:0000256" key="1">
    <source>
        <dbReference type="ARBA" id="ARBA00004141"/>
    </source>
</evidence>
<keyword evidence="3 5" id="KW-1133">Transmembrane helix</keyword>
<keyword evidence="5" id="KW-1003">Cell membrane</keyword>
<evidence type="ECO:0000256" key="2">
    <source>
        <dbReference type="ARBA" id="ARBA00022692"/>
    </source>
</evidence>
<proteinExistence type="inferred from homology"/>
<dbReference type="InterPro" id="IPR051784">
    <property type="entry name" value="Nod_factor_ABC_transporter"/>
</dbReference>
<keyword evidence="2 5" id="KW-0812">Transmembrane</keyword>
<dbReference type="RefSeq" id="WP_257465610.1">
    <property type="nucleotide sequence ID" value="NZ_BAABXP010000002.1"/>
</dbReference>
<evidence type="ECO:0000313" key="7">
    <source>
        <dbReference type="EMBL" id="MET3752293.1"/>
    </source>
</evidence>
<evidence type="ECO:0000256" key="3">
    <source>
        <dbReference type="ARBA" id="ARBA00022989"/>
    </source>
</evidence>
<comment type="subcellular location">
    <subcellularLocation>
        <location evidence="5">Cell membrane</location>
        <topology evidence="5">Multi-pass membrane protein</topology>
    </subcellularLocation>
    <subcellularLocation>
        <location evidence="1">Membrane</location>
        <topology evidence="1">Multi-pass membrane protein</topology>
    </subcellularLocation>
</comment>
<dbReference type="Pfam" id="PF01061">
    <property type="entry name" value="ABC2_membrane"/>
    <property type="match status" value="1"/>
</dbReference>
<dbReference type="PROSITE" id="PS51012">
    <property type="entry name" value="ABC_TM2"/>
    <property type="match status" value="1"/>
</dbReference>
<dbReference type="PIRSF" id="PIRSF006648">
    <property type="entry name" value="DrrB"/>
    <property type="match status" value="1"/>
</dbReference>
<evidence type="ECO:0000256" key="5">
    <source>
        <dbReference type="RuleBase" id="RU361157"/>
    </source>
</evidence>